<dbReference type="GO" id="GO:0071541">
    <property type="term" value="C:eukaryotic translation initiation factor 3 complex, eIF3m"/>
    <property type="evidence" value="ECO:0007669"/>
    <property type="project" value="TreeGrafter"/>
</dbReference>
<dbReference type="SMART" id="SM00232">
    <property type="entry name" value="JAB_MPN"/>
    <property type="match status" value="1"/>
</dbReference>
<evidence type="ECO:0000256" key="3">
    <source>
        <dbReference type="ARBA" id="ARBA00022917"/>
    </source>
</evidence>
<dbReference type="Ensembl" id="ENSOGAT00000031713.1">
    <property type="protein sequence ID" value="ENSOGAP00000021654.1"/>
    <property type="gene ID" value="ENSOGAG00000034698.1"/>
</dbReference>
<dbReference type="OMA" id="NDEMAVY"/>
<keyword evidence="1" id="KW-0963">Cytoplasm</keyword>
<evidence type="ECO:0000313" key="7">
    <source>
        <dbReference type="Proteomes" id="UP000005225"/>
    </source>
</evidence>
<proteinExistence type="predicted"/>
<dbReference type="EMBL" id="AAQR03077425">
    <property type="status" value="NOT_ANNOTATED_CDS"/>
    <property type="molecule type" value="Genomic_DNA"/>
</dbReference>
<dbReference type="Gene3D" id="3.40.140.10">
    <property type="entry name" value="Cytidine Deaminase, domain 2"/>
    <property type="match status" value="1"/>
</dbReference>
<dbReference type="GO" id="GO:0008237">
    <property type="term" value="F:metallopeptidase activity"/>
    <property type="evidence" value="ECO:0007669"/>
    <property type="project" value="InterPro"/>
</dbReference>
<feature type="compositionally biased region" description="Pro residues" evidence="4">
    <location>
        <begin position="1"/>
        <end position="10"/>
    </location>
</feature>
<dbReference type="Proteomes" id="UP000005225">
    <property type="component" value="Unassembled WGS sequence"/>
</dbReference>
<keyword evidence="7" id="KW-1185">Reference proteome</keyword>
<dbReference type="InParanoid" id="H0XZW1"/>
<evidence type="ECO:0000259" key="5">
    <source>
        <dbReference type="SMART" id="SM00232"/>
    </source>
</evidence>
<feature type="region of interest" description="Disordered" evidence="4">
    <location>
        <begin position="1"/>
        <end position="38"/>
    </location>
</feature>
<protein>
    <recommendedName>
        <fullName evidence="5">JAB1/MPN/MOV34 metalloenzyme domain-containing protein</fullName>
    </recommendedName>
</protein>
<accession>H0XZW1</accession>
<feature type="compositionally biased region" description="Low complexity" evidence="4">
    <location>
        <begin position="11"/>
        <end position="38"/>
    </location>
</feature>
<evidence type="ECO:0000256" key="2">
    <source>
        <dbReference type="ARBA" id="ARBA00022540"/>
    </source>
</evidence>
<dbReference type="Pfam" id="PF13012">
    <property type="entry name" value="MitMem_reg"/>
    <property type="match status" value="1"/>
</dbReference>
<dbReference type="PANTHER" id="PTHR10540">
    <property type="entry name" value="EUKARYOTIC TRANSLATION INITIATION FACTOR 3 SUBUNIT F-RELATED"/>
    <property type="match status" value="1"/>
</dbReference>
<keyword evidence="3" id="KW-0648">Protein biosynthesis</keyword>
<dbReference type="GeneTree" id="ENSGT00950000183073"/>
<name>H0XZW1_OTOGA</name>
<dbReference type="GO" id="GO:0031369">
    <property type="term" value="F:translation initiation factor binding"/>
    <property type="evidence" value="ECO:0007669"/>
    <property type="project" value="InterPro"/>
</dbReference>
<dbReference type="GO" id="GO:0003743">
    <property type="term" value="F:translation initiation factor activity"/>
    <property type="evidence" value="ECO:0007669"/>
    <property type="project" value="UniProtKB-KW"/>
</dbReference>
<evidence type="ECO:0000256" key="1">
    <source>
        <dbReference type="ARBA" id="ARBA00022490"/>
    </source>
</evidence>
<reference evidence="6" key="3">
    <citation type="submission" date="2025-09" db="UniProtKB">
        <authorList>
            <consortium name="Ensembl"/>
        </authorList>
    </citation>
    <scope>IDENTIFICATION</scope>
</reference>
<feature type="domain" description="JAB1/MPN/MOV34 metalloenzyme" evidence="5">
    <location>
        <begin position="57"/>
        <end position="179"/>
    </location>
</feature>
<dbReference type="CDD" id="cd08064">
    <property type="entry name" value="MPN_eIF3f"/>
    <property type="match status" value="1"/>
</dbReference>
<evidence type="ECO:0000256" key="4">
    <source>
        <dbReference type="SAM" id="MobiDB-lite"/>
    </source>
</evidence>
<dbReference type="InterPro" id="IPR024969">
    <property type="entry name" value="EIF3F/CSN6-like_C"/>
</dbReference>
<dbReference type="AlphaFoldDB" id="H0XZW1"/>
<dbReference type="InterPro" id="IPR027531">
    <property type="entry name" value="eIF3f"/>
</dbReference>
<dbReference type="eggNOG" id="KOG2975">
    <property type="taxonomic scope" value="Eukaryota"/>
</dbReference>
<evidence type="ECO:0000313" key="6">
    <source>
        <dbReference type="Ensembl" id="ENSOGAP00000021654.1"/>
    </source>
</evidence>
<dbReference type="PANTHER" id="PTHR10540:SF6">
    <property type="entry name" value="EUKARYOTIC TRANSLATION INITIATION FACTOR 3 SUBUNIT F"/>
    <property type="match status" value="1"/>
</dbReference>
<reference evidence="7" key="1">
    <citation type="submission" date="2011-03" db="EMBL/GenBank/DDBJ databases">
        <title>Version 3 of the genome sequence of Otolemur garnettii (Bushbaby).</title>
        <authorList>
            <consortium name="The Broad Institute Genome Sequencing Platform"/>
            <person name="Di Palma F."/>
            <person name="Johnson J."/>
            <person name="Lander E.S."/>
            <person name="Lindblad-Toh K."/>
            <person name="Jaffe D.B."/>
            <person name="Gnerre S."/>
            <person name="MacCallum I."/>
            <person name="Przybylski D."/>
            <person name="Ribeiro F.J."/>
            <person name="Burton J.N."/>
            <person name="Walker B.J."/>
            <person name="Sharpe T."/>
            <person name="Hall G."/>
        </authorList>
    </citation>
    <scope>NUCLEOTIDE SEQUENCE [LARGE SCALE GENOMIC DNA]</scope>
</reference>
<dbReference type="InterPro" id="IPR000555">
    <property type="entry name" value="JAMM/MPN+_dom"/>
</dbReference>
<keyword evidence="2" id="KW-0396">Initiation factor</keyword>
<dbReference type="HOGENOM" id="CLU_027018_0_1_1"/>
<dbReference type="Pfam" id="PF01398">
    <property type="entry name" value="JAB"/>
    <property type="match status" value="1"/>
</dbReference>
<sequence length="312" mass="32949">SPAPPAPAPAVGPASSSDPAAVAAPTTTAPGQTASAQAPAQTLAPSLTCPAFPGGRVVKLHPCILGSVVHGYQRGNEEAARVTGTPGTVDKHSVEVTNCFSVRHNESEDEMAVDVEFAKNMYELHKKSPNELILGWYATGRDITEHSVLQPGGPNPIHLAVDTRLQNGLSIKAYVSTLRGVPGRTGVMFTPLTVKYTYDTAHTRVDLIMKTCAHENPVTGPSSDLWQVGEASAGILDAISSVLQYTEDVLTGKVSADSTVGHFLRSLVSQVPQIAPDDLETMLNSNIHDPLVTCLADLLQPQIALTENLESH</sequence>
<reference evidence="6" key="2">
    <citation type="submission" date="2025-08" db="UniProtKB">
        <authorList>
            <consortium name="Ensembl"/>
        </authorList>
    </citation>
    <scope>IDENTIFICATION</scope>
</reference>
<dbReference type="STRING" id="30611.ENSOGAP00000021654"/>
<organism evidence="6 7">
    <name type="scientific">Otolemur garnettii</name>
    <name type="common">Small-eared galago</name>
    <name type="synonym">Garnett's greater bushbaby</name>
    <dbReference type="NCBI Taxonomy" id="30611"/>
    <lineage>
        <taxon>Eukaryota</taxon>
        <taxon>Metazoa</taxon>
        <taxon>Chordata</taxon>
        <taxon>Craniata</taxon>
        <taxon>Vertebrata</taxon>
        <taxon>Euteleostomi</taxon>
        <taxon>Mammalia</taxon>
        <taxon>Eutheria</taxon>
        <taxon>Euarchontoglires</taxon>
        <taxon>Primates</taxon>
        <taxon>Strepsirrhini</taxon>
        <taxon>Lorisiformes</taxon>
        <taxon>Galagidae</taxon>
        <taxon>Otolemur</taxon>
    </lineage>
</organism>